<organism evidence="2 3">
    <name type="scientific">Methylomonas methanica</name>
    <dbReference type="NCBI Taxonomy" id="421"/>
    <lineage>
        <taxon>Bacteria</taxon>
        <taxon>Pseudomonadati</taxon>
        <taxon>Pseudomonadota</taxon>
        <taxon>Gammaproteobacteria</taxon>
        <taxon>Methylococcales</taxon>
        <taxon>Methylococcaceae</taxon>
        <taxon>Methylomonas</taxon>
    </lineage>
</organism>
<sequence>MIIMTEELITDGHPGETDKQKKRKPIPREVSGVGYITNEGFVRYCKTGIDIPLPDDFKEWCIFHSKPATHSD</sequence>
<dbReference type="AlphaFoldDB" id="A0A177M7F8"/>
<evidence type="ECO:0000256" key="1">
    <source>
        <dbReference type="SAM" id="MobiDB-lite"/>
    </source>
</evidence>
<reference evidence="2 3" key="1">
    <citation type="submission" date="2016-03" db="EMBL/GenBank/DDBJ databases">
        <authorList>
            <person name="Ploux O."/>
        </authorList>
    </citation>
    <scope>NUCLEOTIDE SEQUENCE [LARGE SCALE GENOMIC DNA]</scope>
    <source>
        <strain evidence="2 3">R-45371</strain>
    </source>
</reference>
<comment type="caution">
    <text evidence="2">The sequence shown here is derived from an EMBL/GenBank/DDBJ whole genome shotgun (WGS) entry which is preliminary data.</text>
</comment>
<evidence type="ECO:0000313" key="3">
    <source>
        <dbReference type="Proteomes" id="UP000077763"/>
    </source>
</evidence>
<name>A0A177M7F8_METMH</name>
<protein>
    <submittedName>
        <fullName evidence="2">Uncharacterized protein</fullName>
    </submittedName>
</protein>
<dbReference type="Proteomes" id="UP000077763">
    <property type="component" value="Unassembled WGS sequence"/>
</dbReference>
<proteinExistence type="predicted"/>
<feature type="region of interest" description="Disordered" evidence="1">
    <location>
        <begin position="1"/>
        <end position="26"/>
    </location>
</feature>
<gene>
    <name evidence="2" type="ORF">A1353_18360</name>
</gene>
<accession>A0A177M7F8</accession>
<dbReference type="EMBL" id="LUUH01000070">
    <property type="protein sequence ID" value="OAI01305.1"/>
    <property type="molecule type" value="Genomic_DNA"/>
</dbReference>
<evidence type="ECO:0000313" key="2">
    <source>
        <dbReference type="EMBL" id="OAI01305.1"/>
    </source>
</evidence>